<gene>
    <name evidence="5" type="ORF">QR680_017502</name>
</gene>
<dbReference type="EMBL" id="JAUCMV010000004">
    <property type="protein sequence ID" value="KAK0404547.1"/>
    <property type="molecule type" value="Genomic_DNA"/>
</dbReference>
<dbReference type="GO" id="GO:0016973">
    <property type="term" value="P:poly(A)+ mRNA export from nucleus"/>
    <property type="evidence" value="ECO:0007669"/>
    <property type="project" value="TreeGrafter"/>
</dbReference>
<protein>
    <recommendedName>
        <fullName evidence="7">Nucleoporin Nup133/Nup155-like N-terminal domain-containing protein</fullName>
    </recommendedName>
</protein>
<dbReference type="Gene3D" id="1.20.58.1380">
    <property type="match status" value="1"/>
</dbReference>
<dbReference type="InterPro" id="IPR015943">
    <property type="entry name" value="WD40/YVTN_repeat-like_dom_sf"/>
</dbReference>
<name>A0AA39HH81_9BILA</name>
<evidence type="ECO:0000256" key="3">
    <source>
        <dbReference type="ARBA" id="ARBA00022448"/>
    </source>
</evidence>
<comment type="subcellular location">
    <subcellularLocation>
        <location evidence="1">Nucleus</location>
    </subcellularLocation>
</comment>
<sequence>MKVKSMELKLDPIDHSEYPVLVKEILSENSADVCVSLSEDGYSWIIHRVAHTMIVWNRRQLNSTGYPIAHTLPLAPTGLKYSADNVCFYNTGDRELPGVLAVNPEGTLRHFVQLDRKPFESLIDIKNDIVVGVHALNTRKGIEFLVSTSRNGFYLLKQSSQRLSSNGAVIVKELRPKEYQRRFSMFMSSSSPDDREDVRRSTVLFNSRTVDLSEKVVATISAKSLKISSLADMNSISKLDVSVVASMFFDMIGRKKIVTESQRKNVKVAIVDVCEYRGGVLVLSMCHNMEDRTYYALGFLTDVSEKELSFDWFYELRIAGDILRKHAITSKDMQEMHLIFNESADEAASEGSVTGEQQKDIVLLSSNFVSLAIKLLGKGGRIIEVHDSHVLRLPEGSLGIANLNGLCYVFLRDSGFAVLRLVPWKFDVSFDRSSTITWIKELFGKELRDPKLPKHLLANAFVSFCSKKFNECERYSNQMNFLRSSDFVDIATSFVLTVMDGTLPNDAHWEISSESQKAGEFVGKKSLQLMRLLESKKQFFDMFICFIKYVGTYDKFALTTKTYASMPMTRARTALSYLVELGEKLCMLLVLYEWVSETNVRLFDKAVKILMKSKGDHASNHHSTLYDHFFRKVSAACGLFDVLFSLELNELKDSEEISDRFRVIFETGGIVQKVMDAITTYRCSPGAIEIDVDNRWTSMSVIISAFERHLSHISDLLEKDCRGLVDQYALLCDHAFLVSQFILGQQSRDQLNESPIIERFLKLSEREKATKLAEDFEDFSILIRETLKDENKEEKLSTYKQRFASSNFTIVLMKYYLKHKMISELLKESGPEAEDFVLKTDAVSWTRLTHTGDYAAASSVLKKLAEKNTRFPQKRKMALVLGRLNALCADTVSREEMDLLL</sequence>
<dbReference type="GO" id="GO:0017056">
    <property type="term" value="F:structural constituent of nuclear pore"/>
    <property type="evidence" value="ECO:0007669"/>
    <property type="project" value="InterPro"/>
</dbReference>
<dbReference type="GO" id="GO:0006606">
    <property type="term" value="P:protein import into nucleus"/>
    <property type="evidence" value="ECO:0007669"/>
    <property type="project" value="TreeGrafter"/>
</dbReference>
<proteinExistence type="inferred from homology"/>
<evidence type="ECO:0008006" key="7">
    <source>
        <dbReference type="Google" id="ProtNLM"/>
    </source>
</evidence>
<evidence type="ECO:0000256" key="2">
    <source>
        <dbReference type="ARBA" id="ARBA00005569"/>
    </source>
</evidence>
<organism evidence="5 6">
    <name type="scientific">Steinernema hermaphroditum</name>
    <dbReference type="NCBI Taxonomy" id="289476"/>
    <lineage>
        <taxon>Eukaryota</taxon>
        <taxon>Metazoa</taxon>
        <taxon>Ecdysozoa</taxon>
        <taxon>Nematoda</taxon>
        <taxon>Chromadorea</taxon>
        <taxon>Rhabditida</taxon>
        <taxon>Tylenchina</taxon>
        <taxon>Panagrolaimomorpha</taxon>
        <taxon>Strongyloidoidea</taxon>
        <taxon>Steinernematidae</taxon>
        <taxon>Steinernema</taxon>
    </lineage>
</organism>
<dbReference type="AlphaFoldDB" id="A0AA39HH81"/>
<evidence type="ECO:0000313" key="5">
    <source>
        <dbReference type="EMBL" id="KAK0404547.1"/>
    </source>
</evidence>
<dbReference type="GO" id="GO:0031080">
    <property type="term" value="C:nuclear pore outer ring"/>
    <property type="evidence" value="ECO:0007669"/>
    <property type="project" value="TreeGrafter"/>
</dbReference>
<evidence type="ECO:0000313" key="6">
    <source>
        <dbReference type="Proteomes" id="UP001175271"/>
    </source>
</evidence>
<dbReference type="GO" id="GO:0000972">
    <property type="term" value="P:transcription-dependent tethering of RNA polymerase II gene DNA at nuclear periphery"/>
    <property type="evidence" value="ECO:0007669"/>
    <property type="project" value="TreeGrafter"/>
</dbReference>
<dbReference type="Proteomes" id="UP001175271">
    <property type="component" value="Unassembled WGS sequence"/>
</dbReference>
<dbReference type="SUPFAM" id="SSF117289">
    <property type="entry name" value="Nucleoporin domain"/>
    <property type="match status" value="1"/>
</dbReference>
<keyword evidence="6" id="KW-1185">Reference proteome</keyword>
<accession>A0AA39HH81</accession>
<comment type="similarity">
    <text evidence="2">Belongs to the nucleoporin Nup133 family.</text>
</comment>
<evidence type="ECO:0000256" key="1">
    <source>
        <dbReference type="ARBA" id="ARBA00004123"/>
    </source>
</evidence>
<reference evidence="5" key="1">
    <citation type="submission" date="2023-06" db="EMBL/GenBank/DDBJ databases">
        <title>Genomic analysis of the entomopathogenic nematode Steinernema hermaphroditum.</title>
        <authorList>
            <person name="Schwarz E.M."/>
            <person name="Heppert J.K."/>
            <person name="Baniya A."/>
            <person name="Schwartz H.T."/>
            <person name="Tan C.-H."/>
            <person name="Antoshechkin I."/>
            <person name="Sternberg P.W."/>
            <person name="Goodrich-Blair H."/>
            <person name="Dillman A.R."/>
        </authorList>
    </citation>
    <scope>NUCLEOTIDE SEQUENCE</scope>
    <source>
        <strain evidence="5">PS9179</strain>
        <tissue evidence="5">Whole animal</tissue>
    </source>
</reference>
<comment type="caution">
    <text evidence="5">The sequence shown here is derived from an EMBL/GenBank/DDBJ whole genome shotgun (WGS) entry which is preliminary data.</text>
</comment>
<evidence type="ECO:0000256" key="4">
    <source>
        <dbReference type="ARBA" id="ARBA00023242"/>
    </source>
</evidence>
<dbReference type="Gene3D" id="2.130.10.10">
    <property type="entry name" value="YVTN repeat-like/Quinoprotein amine dehydrogenase"/>
    <property type="match status" value="1"/>
</dbReference>
<keyword evidence="4" id="KW-0539">Nucleus</keyword>
<dbReference type="PANTHER" id="PTHR13405">
    <property type="entry name" value="NUCLEAR PORE COMPLEX PROTEIN NUP133"/>
    <property type="match status" value="1"/>
</dbReference>
<keyword evidence="3" id="KW-0813">Transport</keyword>
<dbReference type="InterPro" id="IPR037624">
    <property type="entry name" value="Nup133-like"/>
</dbReference>
<dbReference type="PANTHER" id="PTHR13405:SF11">
    <property type="entry name" value="NUCLEAR PORE COMPLEX PROTEIN NUP133"/>
    <property type="match status" value="1"/>
</dbReference>